<dbReference type="Gene3D" id="3.40.50.720">
    <property type="entry name" value="NAD(P)-binding Rossmann-like Domain"/>
    <property type="match status" value="1"/>
</dbReference>
<comment type="caution">
    <text evidence="3">The sequence shown here is derived from an EMBL/GenBank/DDBJ whole genome shotgun (WGS) entry which is preliminary data.</text>
</comment>
<reference evidence="3 4" key="1">
    <citation type="submission" date="2020-02" db="EMBL/GenBank/DDBJ databases">
        <authorList>
            <person name="Zhang X.-Y."/>
        </authorList>
    </citation>
    <scope>NUCLEOTIDE SEQUENCE [LARGE SCALE GENOMIC DNA]</scope>
    <source>
        <strain evidence="3 4">C33</strain>
    </source>
</reference>
<evidence type="ECO:0000313" key="3">
    <source>
        <dbReference type="EMBL" id="NDY96276.1"/>
    </source>
</evidence>
<dbReference type="EMBL" id="JAAGSC010000042">
    <property type="protein sequence ID" value="NDY96276.1"/>
    <property type="molecule type" value="Genomic_DNA"/>
</dbReference>
<organism evidence="3 4">
    <name type="scientific">Wenzhouxiangella limi</name>
    <dbReference type="NCBI Taxonomy" id="2707351"/>
    <lineage>
        <taxon>Bacteria</taxon>
        <taxon>Pseudomonadati</taxon>
        <taxon>Pseudomonadota</taxon>
        <taxon>Gammaproteobacteria</taxon>
        <taxon>Chromatiales</taxon>
        <taxon>Wenzhouxiangellaceae</taxon>
        <taxon>Wenzhouxiangella</taxon>
    </lineage>
</organism>
<proteinExistence type="predicted"/>
<evidence type="ECO:0000259" key="2">
    <source>
        <dbReference type="Pfam" id="PF16363"/>
    </source>
</evidence>
<feature type="region of interest" description="Disordered" evidence="1">
    <location>
        <begin position="1"/>
        <end position="21"/>
    </location>
</feature>
<dbReference type="AlphaFoldDB" id="A0A845V511"/>
<dbReference type="Gene3D" id="3.90.25.10">
    <property type="entry name" value="UDP-galactose 4-epimerase, domain 1"/>
    <property type="match status" value="1"/>
</dbReference>
<accession>A0A845V511</accession>
<dbReference type="Proteomes" id="UP000484885">
    <property type="component" value="Unassembled WGS sequence"/>
</dbReference>
<feature type="domain" description="NAD(P)-binding" evidence="2">
    <location>
        <begin position="22"/>
        <end position="264"/>
    </location>
</feature>
<dbReference type="PANTHER" id="PTHR43000">
    <property type="entry name" value="DTDP-D-GLUCOSE 4,6-DEHYDRATASE-RELATED"/>
    <property type="match status" value="1"/>
</dbReference>
<dbReference type="Pfam" id="PF16363">
    <property type="entry name" value="GDP_Man_Dehyd"/>
    <property type="match status" value="1"/>
</dbReference>
<keyword evidence="4" id="KW-1185">Reference proteome</keyword>
<gene>
    <name evidence="3" type="ORF">G3I74_11095</name>
</gene>
<evidence type="ECO:0000313" key="4">
    <source>
        <dbReference type="Proteomes" id="UP000484885"/>
    </source>
</evidence>
<dbReference type="InterPro" id="IPR036291">
    <property type="entry name" value="NAD(P)-bd_dom_sf"/>
</dbReference>
<sequence length="280" mass="30987">MARELTSAGWEVVGTGPEGEASAAGDFVPADLTVAEQAHDLVQAVQPDAVVHLAAISFVGHGEVDAFYRVNLLATRHLLAALADAPKAPQCLVLASSANIYGNQTEGKLDEQTTPNPANDYAVSKLAMEYMARLWFDRLPIVITRPFNYTGPGQAGHFLLPKIVDHFRRRTDEIELGNLDVWRDFSDVRAVAKGYRGLLEKRPAGQTFNICSGRLFSLREVLAMAEKITGHRMKVRVNPAFVRSNEVEKLCGDPGKLRRLLVDWDNPPLEETLRWMLLSN</sequence>
<dbReference type="SUPFAM" id="SSF51735">
    <property type="entry name" value="NAD(P)-binding Rossmann-fold domains"/>
    <property type="match status" value="1"/>
</dbReference>
<name>A0A845V511_9GAMM</name>
<protein>
    <submittedName>
        <fullName evidence="3">NAD-dependent epimerase/dehydratase family protein</fullName>
    </submittedName>
</protein>
<dbReference type="InterPro" id="IPR016040">
    <property type="entry name" value="NAD(P)-bd_dom"/>
</dbReference>
<evidence type="ECO:0000256" key="1">
    <source>
        <dbReference type="SAM" id="MobiDB-lite"/>
    </source>
</evidence>